<evidence type="ECO:0000313" key="5">
    <source>
        <dbReference type="EMBL" id="CAE8650476.1"/>
    </source>
</evidence>
<name>A0A813IJM8_POLGL</name>
<reference evidence="5" key="1">
    <citation type="submission" date="2021-02" db="EMBL/GenBank/DDBJ databases">
        <authorList>
            <person name="Dougan E. K."/>
            <person name="Rhodes N."/>
            <person name="Thang M."/>
            <person name="Chan C."/>
        </authorList>
    </citation>
    <scope>NUCLEOTIDE SEQUENCE</scope>
</reference>
<keyword evidence="1" id="KW-0732">Signal</keyword>
<evidence type="ECO:0000256" key="1">
    <source>
        <dbReference type="ARBA" id="ARBA00022729"/>
    </source>
</evidence>
<feature type="compositionally biased region" description="Polar residues" evidence="3">
    <location>
        <begin position="56"/>
        <end position="68"/>
    </location>
</feature>
<dbReference type="InterPro" id="IPR003140">
    <property type="entry name" value="PLipase/COase/thioEstase"/>
</dbReference>
<dbReference type="Gene3D" id="3.40.50.1820">
    <property type="entry name" value="alpha/beta hydrolase"/>
    <property type="match status" value="1"/>
</dbReference>
<dbReference type="SUPFAM" id="SSF53474">
    <property type="entry name" value="alpha/beta-Hydrolases"/>
    <property type="match status" value="1"/>
</dbReference>
<feature type="region of interest" description="Disordered" evidence="3">
    <location>
        <begin position="41"/>
        <end position="116"/>
    </location>
</feature>
<evidence type="ECO:0000256" key="3">
    <source>
        <dbReference type="SAM" id="MobiDB-lite"/>
    </source>
</evidence>
<dbReference type="AlphaFoldDB" id="A0A813IJM8"/>
<evidence type="ECO:0000313" key="6">
    <source>
        <dbReference type="Proteomes" id="UP000626109"/>
    </source>
</evidence>
<dbReference type="GO" id="GO:0016787">
    <property type="term" value="F:hydrolase activity"/>
    <property type="evidence" value="ECO:0007669"/>
    <property type="project" value="UniProtKB-KW"/>
</dbReference>
<proteinExistence type="predicted"/>
<dbReference type="Pfam" id="PF02230">
    <property type="entry name" value="Abhydrolase_2"/>
    <property type="match status" value="1"/>
</dbReference>
<evidence type="ECO:0000256" key="2">
    <source>
        <dbReference type="ARBA" id="ARBA00022801"/>
    </source>
</evidence>
<sequence>MGTQELIVELSGKSVRELQGILDSCGLERKRSYLEKTELVSHAAEAERKKRAGACSGNNRVSPRTSQTKKSRLESSKAASGTPGSRANDRAFDRRASDGADVRRGQRKSDTKAGSASLRLTLLPQSTAELARAPVEQLRRLLGLAGSKNHAAAQVERAGLQERARQLLTSPKALPKPGPIRDRGHVAHVLTPKGLKVGESLPLLFVLHGAGRTTQSIQHMVLQFSKLASRLKCLIVVPASRDKTWDLLPLVKHGRQSDDSRFIEFVLNRVLRDYYVDSGRIGALGFSDGGSYALTLAVNNPHVFQGAMSWSAGYYFHEDSRAAPSFEWRPRILHGHGKADDLFDFSKVGSPMRKQLREAGYQVDVDTPRSAGHGTPPEFPRKAIKWLKICSAPEIVLFRVPPLGHSVPSRDSYQGPLLSGKPRLS</sequence>
<evidence type="ECO:0000259" key="4">
    <source>
        <dbReference type="Pfam" id="PF02230"/>
    </source>
</evidence>
<protein>
    <recommendedName>
        <fullName evidence="4">Phospholipase/carboxylesterase/thioesterase domain-containing protein</fullName>
    </recommendedName>
</protein>
<feature type="compositionally biased region" description="Basic and acidic residues" evidence="3">
    <location>
        <begin position="87"/>
        <end position="111"/>
    </location>
</feature>
<dbReference type="Proteomes" id="UP000626109">
    <property type="component" value="Unassembled WGS sequence"/>
</dbReference>
<dbReference type="InterPro" id="IPR029058">
    <property type="entry name" value="AB_hydrolase_fold"/>
</dbReference>
<feature type="non-terminal residue" evidence="5">
    <location>
        <position position="1"/>
    </location>
</feature>
<dbReference type="InterPro" id="IPR050955">
    <property type="entry name" value="Plant_Biomass_Hydrol_Est"/>
</dbReference>
<dbReference type="PANTHER" id="PTHR43037">
    <property type="entry name" value="UNNAMED PRODUCT-RELATED"/>
    <property type="match status" value="1"/>
</dbReference>
<comment type="caution">
    <text evidence="5">The sequence shown here is derived from an EMBL/GenBank/DDBJ whole genome shotgun (WGS) entry which is preliminary data.</text>
</comment>
<feature type="domain" description="Phospholipase/carboxylesterase/thioesterase" evidence="4">
    <location>
        <begin position="274"/>
        <end position="390"/>
    </location>
</feature>
<dbReference type="EMBL" id="CAJNNW010008885">
    <property type="protein sequence ID" value="CAE8650476.1"/>
    <property type="molecule type" value="Genomic_DNA"/>
</dbReference>
<gene>
    <name evidence="5" type="ORF">PGLA2088_LOCUS8284</name>
</gene>
<keyword evidence="2" id="KW-0378">Hydrolase</keyword>
<accession>A0A813IJM8</accession>
<organism evidence="5 6">
    <name type="scientific">Polarella glacialis</name>
    <name type="common">Dinoflagellate</name>
    <dbReference type="NCBI Taxonomy" id="89957"/>
    <lineage>
        <taxon>Eukaryota</taxon>
        <taxon>Sar</taxon>
        <taxon>Alveolata</taxon>
        <taxon>Dinophyceae</taxon>
        <taxon>Suessiales</taxon>
        <taxon>Suessiaceae</taxon>
        <taxon>Polarella</taxon>
    </lineage>
</organism>
<dbReference type="PANTHER" id="PTHR43037:SF5">
    <property type="entry name" value="FERULOYL ESTERASE"/>
    <property type="match status" value="1"/>
</dbReference>